<evidence type="ECO:0000313" key="1">
    <source>
        <dbReference type="EMBL" id="GIH43093.1"/>
    </source>
</evidence>
<reference evidence="1 2" key="1">
    <citation type="submission" date="2021-01" db="EMBL/GenBank/DDBJ databases">
        <title>Whole genome shotgun sequence of Microbispora corallina NBRC 16416.</title>
        <authorList>
            <person name="Komaki H."/>
            <person name="Tamura T."/>
        </authorList>
    </citation>
    <scope>NUCLEOTIDE SEQUENCE [LARGE SCALE GENOMIC DNA]</scope>
    <source>
        <strain evidence="1 2">NBRC 16416</strain>
    </source>
</reference>
<name>A0ABQ4G7P6_9ACTN</name>
<dbReference type="EMBL" id="BOOC01000035">
    <property type="protein sequence ID" value="GIH43093.1"/>
    <property type="molecule type" value="Genomic_DNA"/>
</dbReference>
<evidence type="ECO:0000313" key="2">
    <source>
        <dbReference type="Proteomes" id="UP000603904"/>
    </source>
</evidence>
<keyword evidence="2" id="KW-1185">Reference proteome</keyword>
<sequence length="149" mass="16152">MMLGTLAGCVNGFSGEIGVSGDGKTATGVIWWCDRPDVIHVDIGRYESKGWRSMVTFSSTAISGEMAELPIVRDRPGWKVDSGDPKALEGGNTYVISAWPGDGKNGSFGQTEFTVPQAMNLNRDQVKFGIPGSVISRTKFLTWHRSYCS</sequence>
<protein>
    <submittedName>
        <fullName evidence="1">Uncharacterized protein</fullName>
    </submittedName>
</protein>
<organism evidence="1 2">
    <name type="scientific">Microbispora corallina</name>
    <dbReference type="NCBI Taxonomy" id="83302"/>
    <lineage>
        <taxon>Bacteria</taxon>
        <taxon>Bacillati</taxon>
        <taxon>Actinomycetota</taxon>
        <taxon>Actinomycetes</taxon>
        <taxon>Streptosporangiales</taxon>
        <taxon>Streptosporangiaceae</taxon>
        <taxon>Microbispora</taxon>
    </lineage>
</organism>
<comment type="caution">
    <text evidence="1">The sequence shown here is derived from an EMBL/GenBank/DDBJ whole genome shotgun (WGS) entry which is preliminary data.</text>
</comment>
<proteinExistence type="predicted"/>
<dbReference type="Proteomes" id="UP000603904">
    <property type="component" value="Unassembled WGS sequence"/>
</dbReference>
<accession>A0ABQ4G7P6</accession>
<gene>
    <name evidence="1" type="ORF">Mco01_60930</name>
</gene>